<dbReference type="GO" id="GO:0015562">
    <property type="term" value="F:efflux transmembrane transporter activity"/>
    <property type="evidence" value="ECO:0007669"/>
    <property type="project" value="TreeGrafter"/>
</dbReference>
<dbReference type="Proteomes" id="UP000617145">
    <property type="component" value="Unassembled WGS sequence"/>
</dbReference>
<evidence type="ECO:0000259" key="2">
    <source>
        <dbReference type="Pfam" id="PF25917"/>
    </source>
</evidence>
<dbReference type="AlphaFoldDB" id="A0A8J2ZID8"/>
<dbReference type="PANTHER" id="PTHR30469:SF15">
    <property type="entry name" value="HLYD FAMILY OF SECRETION PROTEINS"/>
    <property type="match status" value="1"/>
</dbReference>
<dbReference type="Pfam" id="PF25917">
    <property type="entry name" value="BSH_RND"/>
    <property type="match status" value="1"/>
</dbReference>
<dbReference type="Gene3D" id="1.10.287.470">
    <property type="entry name" value="Helix hairpin bin"/>
    <property type="match status" value="1"/>
</dbReference>
<dbReference type="RefSeq" id="WP_188789535.1">
    <property type="nucleotide sequence ID" value="NZ_BMJV01000002.1"/>
</dbReference>
<keyword evidence="4" id="KW-1185">Reference proteome</keyword>
<dbReference type="Gene3D" id="2.40.50.100">
    <property type="match status" value="1"/>
</dbReference>
<proteinExistence type="predicted"/>
<evidence type="ECO:0000313" key="4">
    <source>
        <dbReference type="Proteomes" id="UP000617145"/>
    </source>
</evidence>
<dbReference type="EMBL" id="BMJV01000002">
    <property type="protein sequence ID" value="GGG68269.1"/>
    <property type="molecule type" value="Genomic_DNA"/>
</dbReference>
<protein>
    <recommendedName>
        <fullName evidence="2">Multidrug resistance protein MdtA-like barrel-sandwich hybrid domain-containing protein</fullName>
    </recommendedName>
</protein>
<dbReference type="Gene3D" id="2.40.30.170">
    <property type="match status" value="1"/>
</dbReference>
<dbReference type="PANTHER" id="PTHR30469">
    <property type="entry name" value="MULTIDRUG RESISTANCE PROTEIN MDTA"/>
    <property type="match status" value="1"/>
</dbReference>
<name>A0A8J2ZID8_9RHOB</name>
<dbReference type="SUPFAM" id="SSF111369">
    <property type="entry name" value="HlyD-like secretion proteins"/>
    <property type="match status" value="1"/>
</dbReference>
<accession>A0A8J2ZID8</accession>
<keyword evidence="1" id="KW-0175">Coiled coil</keyword>
<evidence type="ECO:0000256" key="1">
    <source>
        <dbReference type="SAM" id="Coils"/>
    </source>
</evidence>
<evidence type="ECO:0000313" key="3">
    <source>
        <dbReference type="EMBL" id="GGG68269.1"/>
    </source>
</evidence>
<comment type="caution">
    <text evidence="3">The sequence shown here is derived from an EMBL/GenBank/DDBJ whole genome shotgun (WGS) entry which is preliminary data.</text>
</comment>
<dbReference type="Gene3D" id="2.40.420.20">
    <property type="match status" value="1"/>
</dbReference>
<reference evidence="3" key="1">
    <citation type="journal article" date="2014" name="Int. J. Syst. Evol. Microbiol.">
        <title>Complete genome sequence of Corynebacterium casei LMG S-19264T (=DSM 44701T), isolated from a smear-ripened cheese.</title>
        <authorList>
            <consortium name="US DOE Joint Genome Institute (JGI-PGF)"/>
            <person name="Walter F."/>
            <person name="Albersmeier A."/>
            <person name="Kalinowski J."/>
            <person name="Ruckert C."/>
        </authorList>
    </citation>
    <scope>NUCLEOTIDE SEQUENCE</scope>
    <source>
        <strain evidence="3">CGMCC 1.15762</strain>
    </source>
</reference>
<feature type="domain" description="Multidrug resistance protein MdtA-like barrel-sandwich hybrid" evidence="2">
    <location>
        <begin position="76"/>
        <end position="260"/>
    </location>
</feature>
<organism evidence="3 4">
    <name type="scientific">Salipiger pallidus</name>
    <dbReference type="NCBI Taxonomy" id="1775170"/>
    <lineage>
        <taxon>Bacteria</taxon>
        <taxon>Pseudomonadati</taxon>
        <taxon>Pseudomonadota</taxon>
        <taxon>Alphaproteobacteria</taxon>
        <taxon>Rhodobacterales</taxon>
        <taxon>Roseobacteraceae</taxon>
        <taxon>Salipiger</taxon>
    </lineage>
</organism>
<gene>
    <name evidence="3" type="ORF">GCM10011415_14320</name>
</gene>
<dbReference type="InterPro" id="IPR058625">
    <property type="entry name" value="MdtA-like_BSH"/>
</dbReference>
<reference evidence="3" key="2">
    <citation type="submission" date="2020-09" db="EMBL/GenBank/DDBJ databases">
        <authorList>
            <person name="Sun Q."/>
            <person name="Zhou Y."/>
        </authorList>
    </citation>
    <scope>NUCLEOTIDE SEQUENCE</scope>
    <source>
        <strain evidence="3">CGMCC 1.15762</strain>
    </source>
</reference>
<feature type="coiled-coil region" evidence="1">
    <location>
        <begin position="206"/>
        <end position="233"/>
    </location>
</feature>
<dbReference type="GO" id="GO:1990281">
    <property type="term" value="C:efflux pump complex"/>
    <property type="evidence" value="ECO:0007669"/>
    <property type="project" value="TreeGrafter"/>
</dbReference>
<feature type="coiled-coil region" evidence="1">
    <location>
        <begin position="119"/>
        <end position="153"/>
    </location>
</feature>
<sequence length="479" mass="51617">MRFLRQSLVGLFLFSVALGLLLWASVLVRDAVQTRLADSPRIPEARERVFAVNVMQAVPGQVTPVLSAFGAIQSARTLELRTAVAGTLTDFAPGFVDGGRVQAGQLLARIDPADMQAELSRAVSALTDAEAELREARLAVDLEEDALGAAEEQAALRQRAFERQRDLAARNVATAAAAEDAELSAASARQAVVSARQALALAGARVDQAETSLERARIARDDAQRRLDETEIRAPFDAQLTDVSVVSGRRVSANEMLATLIDPETLEVSFRVSTQQYARLLSGGGLPDARVSVRMDLWEESLATTGILTREGAAVGEGQTGRLLYAALDRAAGFKPGDFVTVEVTEALLDDVVRLPATALDASGDVLVLTGDNRLETLPVTLLRRQGDDVLVRAAALEGREVVMERTPLLGAGILVRPMRVDDAARMLDLTEDRRARLLAFVEASDEMPEADRQTLRVQLAEDRVPAAVVERIEQRMGG</sequence>